<dbReference type="PIRSF" id="PIRSF017082">
    <property type="entry name" value="YflP"/>
    <property type="match status" value="1"/>
</dbReference>
<dbReference type="Gene3D" id="3.40.190.150">
    <property type="entry name" value="Bordetella uptake gene, domain 1"/>
    <property type="match status" value="1"/>
</dbReference>
<dbReference type="PANTHER" id="PTHR42928:SF5">
    <property type="entry name" value="BLR1237 PROTEIN"/>
    <property type="match status" value="1"/>
</dbReference>
<comment type="caution">
    <text evidence="2">The sequence shown here is derived from an EMBL/GenBank/DDBJ whole genome shotgun (WGS) entry which is preliminary data.</text>
</comment>
<dbReference type="InterPro" id="IPR005064">
    <property type="entry name" value="BUG"/>
</dbReference>
<dbReference type="PANTHER" id="PTHR42928">
    <property type="entry name" value="TRICARBOXYLATE-BINDING PROTEIN"/>
    <property type="match status" value="1"/>
</dbReference>
<proteinExistence type="inferred from homology"/>
<dbReference type="Pfam" id="PF03401">
    <property type="entry name" value="TctC"/>
    <property type="match status" value="1"/>
</dbReference>
<evidence type="ECO:0000256" key="1">
    <source>
        <dbReference type="ARBA" id="ARBA00006987"/>
    </source>
</evidence>
<dbReference type="Proteomes" id="UP000216885">
    <property type="component" value="Unassembled WGS sequence"/>
</dbReference>
<evidence type="ECO:0000313" key="3">
    <source>
        <dbReference type="Proteomes" id="UP000216885"/>
    </source>
</evidence>
<organism evidence="2 3">
    <name type="scientific">Bordetella genomosp. 4</name>
    <dbReference type="NCBI Taxonomy" id="463044"/>
    <lineage>
        <taxon>Bacteria</taxon>
        <taxon>Pseudomonadati</taxon>
        <taxon>Pseudomonadota</taxon>
        <taxon>Betaproteobacteria</taxon>
        <taxon>Burkholderiales</taxon>
        <taxon>Alcaligenaceae</taxon>
        <taxon>Bordetella</taxon>
    </lineage>
</organism>
<comment type="similarity">
    <text evidence="1">Belongs to the UPF0065 (bug) family.</text>
</comment>
<gene>
    <name evidence="2" type="ORF">CAL20_19425</name>
</gene>
<sequence length="312" mass="32596">MVAPVVAMAGNGPDGYPARPVTVVVPFSPGGGSDNIARYIASRLNDRIGASVIVENRPGAGTNIGNEFVARAAADGYTLLFGQVTLCINPSLYPKLRYDVAKDFTPIAHIANSPTVLLVSAASSFKDVKTFATYAKQHPGEVNYGSGGAGTSVHLAGYLFASQNALDMQHVPYKGSGPAMVDLIGGQIQAMFDTAPSAVPQAAGGKVRVLAVTGDQPLEALPGVPTFAQAGYPQFNAPVWYGLLAPAGVAKPVVSYLNEQVNLILEEPETRQRLSQLGSVPVKGSPEAFGQFIAKESDRWRAVVQSAGVTKD</sequence>
<dbReference type="InterPro" id="IPR042100">
    <property type="entry name" value="Bug_dom1"/>
</dbReference>
<name>A0A261TV95_9BORD</name>
<dbReference type="AlphaFoldDB" id="A0A261TV95"/>
<evidence type="ECO:0000313" key="2">
    <source>
        <dbReference type="EMBL" id="OZI53191.1"/>
    </source>
</evidence>
<dbReference type="CDD" id="cd13578">
    <property type="entry name" value="PBP2_Bug27"/>
    <property type="match status" value="1"/>
</dbReference>
<reference evidence="2 3" key="1">
    <citation type="submission" date="2017-05" db="EMBL/GenBank/DDBJ databases">
        <title>Complete and WGS of Bordetella genogroups.</title>
        <authorList>
            <person name="Spilker T."/>
            <person name="LiPuma J."/>
        </authorList>
    </citation>
    <scope>NUCLEOTIDE SEQUENCE [LARGE SCALE GENOMIC DNA]</scope>
    <source>
        <strain evidence="2 3">AU9919</strain>
    </source>
</reference>
<keyword evidence="3" id="KW-1185">Reference proteome</keyword>
<accession>A0A261TV95</accession>
<dbReference type="EMBL" id="NEVQ01000019">
    <property type="protein sequence ID" value="OZI53191.1"/>
    <property type="molecule type" value="Genomic_DNA"/>
</dbReference>
<protein>
    <submittedName>
        <fullName evidence="2">ABC transporter substrate-binding protein</fullName>
    </submittedName>
</protein>
<dbReference type="Gene3D" id="3.40.190.10">
    <property type="entry name" value="Periplasmic binding protein-like II"/>
    <property type="match status" value="1"/>
</dbReference>
<dbReference type="SUPFAM" id="SSF53850">
    <property type="entry name" value="Periplasmic binding protein-like II"/>
    <property type="match status" value="1"/>
</dbReference>